<dbReference type="EMBL" id="JBFOLK010000006">
    <property type="protein sequence ID" value="KAL2504590.1"/>
    <property type="molecule type" value="Genomic_DNA"/>
</dbReference>
<proteinExistence type="predicted"/>
<feature type="region of interest" description="Disordered" evidence="1">
    <location>
        <begin position="45"/>
        <end position="114"/>
    </location>
</feature>
<organism evidence="2 3">
    <name type="scientific">Abeliophyllum distichum</name>
    <dbReference type="NCBI Taxonomy" id="126358"/>
    <lineage>
        <taxon>Eukaryota</taxon>
        <taxon>Viridiplantae</taxon>
        <taxon>Streptophyta</taxon>
        <taxon>Embryophyta</taxon>
        <taxon>Tracheophyta</taxon>
        <taxon>Spermatophyta</taxon>
        <taxon>Magnoliopsida</taxon>
        <taxon>eudicotyledons</taxon>
        <taxon>Gunneridae</taxon>
        <taxon>Pentapetalae</taxon>
        <taxon>asterids</taxon>
        <taxon>lamiids</taxon>
        <taxon>Lamiales</taxon>
        <taxon>Oleaceae</taxon>
        <taxon>Forsythieae</taxon>
        <taxon>Abeliophyllum</taxon>
    </lineage>
</organism>
<name>A0ABD1SVY1_9LAMI</name>
<keyword evidence="3" id="KW-1185">Reference proteome</keyword>
<comment type="caution">
    <text evidence="2">The sequence shown here is derived from an EMBL/GenBank/DDBJ whole genome shotgun (WGS) entry which is preliminary data.</text>
</comment>
<evidence type="ECO:0000313" key="3">
    <source>
        <dbReference type="Proteomes" id="UP001604336"/>
    </source>
</evidence>
<evidence type="ECO:0000256" key="1">
    <source>
        <dbReference type="SAM" id="MobiDB-lite"/>
    </source>
</evidence>
<gene>
    <name evidence="2" type="ORF">Adt_20211</name>
</gene>
<reference evidence="3" key="1">
    <citation type="submission" date="2024-07" db="EMBL/GenBank/DDBJ databases">
        <title>Two chromosome-level genome assemblies of Korean endemic species Abeliophyllum distichum and Forsythia ovata (Oleaceae).</title>
        <authorList>
            <person name="Jang H."/>
        </authorList>
    </citation>
    <scope>NUCLEOTIDE SEQUENCE [LARGE SCALE GENOMIC DNA]</scope>
</reference>
<protein>
    <submittedName>
        <fullName evidence="2">Uncharacterized protein</fullName>
    </submittedName>
</protein>
<feature type="compositionally biased region" description="Basic and acidic residues" evidence="1">
    <location>
        <begin position="85"/>
        <end position="114"/>
    </location>
</feature>
<evidence type="ECO:0000313" key="2">
    <source>
        <dbReference type="EMBL" id="KAL2504590.1"/>
    </source>
</evidence>
<feature type="compositionally biased region" description="Low complexity" evidence="1">
    <location>
        <begin position="52"/>
        <end position="78"/>
    </location>
</feature>
<sequence>MVLRAEWIRCWFWEKNERCSQFRNFFFFLKWSTADIRFWEKNGRCSDFSQNSSISMTSASPSTSNTSQSHQTSSSQRTKVNENQIIKRDAIPDLRARGTENSEEKIDAHHCIPT</sequence>
<accession>A0ABD1SVY1</accession>
<dbReference type="AlphaFoldDB" id="A0ABD1SVY1"/>
<dbReference type="Proteomes" id="UP001604336">
    <property type="component" value="Unassembled WGS sequence"/>
</dbReference>